<accession>A0ABX4MCH6</accession>
<dbReference type="PROSITE" id="PS50110">
    <property type="entry name" value="RESPONSE_REGULATORY"/>
    <property type="match status" value="1"/>
</dbReference>
<evidence type="ECO:0000256" key="3">
    <source>
        <dbReference type="ARBA" id="ARBA00023125"/>
    </source>
</evidence>
<evidence type="ECO:0000259" key="7">
    <source>
        <dbReference type="PROSITE" id="PS50110"/>
    </source>
</evidence>
<feature type="domain" description="Response regulatory" evidence="7">
    <location>
        <begin position="17"/>
        <end position="133"/>
    </location>
</feature>
<evidence type="ECO:0000256" key="1">
    <source>
        <dbReference type="ARBA" id="ARBA00022553"/>
    </source>
</evidence>
<dbReference type="Gene3D" id="3.40.50.2300">
    <property type="match status" value="1"/>
</dbReference>
<dbReference type="InterPro" id="IPR011006">
    <property type="entry name" value="CheY-like_superfamily"/>
</dbReference>
<dbReference type="PRINTS" id="PR00038">
    <property type="entry name" value="HTHLUXR"/>
</dbReference>
<dbReference type="PANTHER" id="PTHR43214">
    <property type="entry name" value="TWO-COMPONENT RESPONSE REGULATOR"/>
    <property type="match status" value="1"/>
</dbReference>
<comment type="caution">
    <text evidence="5">Lacks conserved residue(s) required for the propagation of feature annotation.</text>
</comment>
<dbReference type="GO" id="GO:0003677">
    <property type="term" value="F:DNA binding"/>
    <property type="evidence" value="ECO:0007669"/>
    <property type="project" value="UniProtKB-KW"/>
</dbReference>
<dbReference type="RefSeq" id="WP_086614960.1">
    <property type="nucleotide sequence ID" value="NZ_MTPX02000031.1"/>
</dbReference>
<name>A0ABX4MCH6_9ACTO</name>
<dbReference type="Pfam" id="PF00196">
    <property type="entry name" value="GerE"/>
    <property type="match status" value="1"/>
</dbReference>
<protein>
    <submittedName>
        <fullName evidence="8">DNA-binding response regulator</fullName>
    </submittedName>
</protein>
<proteinExistence type="predicted"/>
<dbReference type="SMART" id="SM00448">
    <property type="entry name" value="REC"/>
    <property type="match status" value="1"/>
</dbReference>
<dbReference type="InterPro" id="IPR000792">
    <property type="entry name" value="Tscrpt_reg_LuxR_C"/>
</dbReference>
<dbReference type="InterPro" id="IPR001789">
    <property type="entry name" value="Sig_transdc_resp-reg_receiver"/>
</dbReference>
<comment type="caution">
    <text evidence="8">The sequence shown here is derived from an EMBL/GenBank/DDBJ whole genome shotgun (WGS) entry which is preliminary data.</text>
</comment>
<organism evidence="8 9">
    <name type="scientific">Actinomyces ruminis</name>
    <dbReference type="NCBI Taxonomy" id="1937003"/>
    <lineage>
        <taxon>Bacteria</taxon>
        <taxon>Bacillati</taxon>
        <taxon>Actinomycetota</taxon>
        <taxon>Actinomycetes</taxon>
        <taxon>Actinomycetales</taxon>
        <taxon>Actinomycetaceae</taxon>
        <taxon>Actinomyces</taxon>
    </lineage>
</organism>
<dbReference type="Proteomes" id="UP000194577">
    <property type="component" value="Unassembled WGS sequence"/>
</dbReference>
<dbReference type="CDD" id="cd06170">
    <property type="entry name" value="LuxR_C_like"/>
    <property type="match status" value="1"/>
</dbReference>
<evidence type="ECO:0000256" key="5">
    <source>
        <dbReference type="PROSITE-ProRule" id="PRU00169"/>
    </source>
</evidence>
<dbReference type="PANTHER" id="PTHR43214:SF24">
    <property type="entry name" value="TRANSCRIPTIONAL REGULATORY PROTEIN NARL-RELATED"/>
    <property type="match status" value="1"/>
</dbReference>
<gene>
    <name evidence="8" type="ORF">BW737_004675</name>
</gene>
<feature type="domain" description="HTH luxR-type" evidence="6">
    <location>
        <begin position="164"/>
        <end position="229"/>
    </location>
</feature>
<dbReference type="InterPro" id="IPR058245">
    <property type="entry name" value="NreC/VraR/RcsB-like_REC"/>
</dbReference>
<evidence type="ECO:0000313" key="8">
    <source>
        <dbReference type="EMBL" id="PHP53123.1"/>
    </source>
</evidence>
<dbReference type="InterPro" id="IPR039420">
    <property type="entry name" value="WalR-like"/>
</dbReference>
<keyword evidence="3 8" id="KW-0238">DNA-binding</keyword>
<evidence type="ECO:0000256" key="2">
    <source>
        <dbReference type="ARBA" id="ARBA00023015"/>
    </source>
</evidence>
<reference evidence="8 9" key="1">
    <citation type="submission" date="2017-10" db="EMBL/GenBank/DDBJ databases">
        <title>Draft genome sequence of cellulolytic Actinomyces sp CtC72 isolated from cattle rumen fluid.</title>
        <authorList>
            <person name="Joshi A.J."/>
            <person name="Vasudevan G."/>
            <person name="Lanjekar V.B."/>
            <person name="Hivarkar S."/>
            <person name="Engineer A."/>
            <person name="Pore S.D."/>
            <person name="Dhakephalkar P.K."/>
            <person name="Dagar S."/>
        </authorList>
    </citation>
    <scope>NUCLEOTIDE SEQUENCE [LARGE SCALE GENOMIC DNA]</scope>
    <source>
        <strain evidence="9">CtC72</strain>
    </source>
</reference>
<evidence type="ECO:0000259" key="6">
    <source>
        <dbReference type="PROSITE" id="PS50043"/>
    </source>
</evidence>
<keyword evidence="4" id="KW-0804">Transcription</keyword>
<evidence type="ECO:0000256" key="4">
    <source>
        <dbReference type="ARBA" id="ARBA00023163"/>
    </source>
</evidence>
<sequence length="248" mass="26871">MTASSNTAPSSRSGPLRVLLAEDNVLVREGYAAMLSDEPGIELVAAVEDGFAALRELDLHRVDVALVNVEMPRMDGVEAVRAIATRHPGVVVVMLTAFENKARLEEALGAGARGFLTKDMDIEQIVVGVRDAVTGKTVLGPEPLEVAAQGLRRRAVEREANAEFIRGVDALSSRYAEVFNLVARGLSNRQVAAKTGRTESTVRTYLSEILQTLNCSSRTELAVKANRLGLVADDSARWHRPSRRVGRK</sequence>
<keyword evidence="1" id="KW-0597">Phosphoprotein</keyword>
<dbReference type="EMBL" id="MTPX02000031">
    <property type="protein sequence ID" value="PHP53123.1"/>
    <property type="molecule type" value="Genomic_DNA"/>
</dbReference>
<keyword evidence="2" id="KW-0805">Transcription regulation</keyword>
<keyword evidence="9" id="KW-1185">Reference proteome</keyword>
<dbReference type="PROSITE" id="PS50043">
    <property type="entry name" value="HTH_LUXR_2"/>
    <property type="match status" value="1"/>
</dbReference>
<dbReference type="CDD" id="cd17535">
    <property type="entry name" value="REC_NarL-like"/>
    <property type="match status" value="1"/>
</dbReference>
<dbReference type="Pfam" id="PF00072">
    <property type="entry name" value="Response_reg"/>
    <property type="match status" value="1"/>
</dbReference>
<dbReference type="SUPFAM" id="SSF52172">
    <property type="entry name" value="CheY-like"/>
    <property type="match status" value="1"/>
</dbReference>
<dbReference type="SMART" id="SM00421">
    <property type="entry name" value="HTH_LUXR"/>
    <property type="match status" value="1"/>
</dbReference>
<evidence type="ECO:0000313" key="9">
    <source>
        <dbReference type="Proteomes" id="UP000194577"/>
    </source>
</evidence>